<dbReference type="InterPro" id="IPR020471">
    <property type="entry name" value="AKR"/>
</dbReference>
<dbReference type="InterPro" id="IPR036812">
    <property type="entry name" value="NAD(P)_OxRdtase_dom_sf"/>
</dbReference>
<evidence type="ECO:0000256" key="6">
    <source>
        <dbReference type="PIRSR" id="PIRSR000097-3"/>
    </source>
</evidence>
<feature type="active site" description="Proton donor" evidence="4">
    <location>
        <position position="51"/>
    </location>
</feature>
<evidence type="ECO:0000313" key="8">
    <source>
        <dbReference type="EMBL" id="KRM17653.1"/>
    </source>
</evidence>
<dbReference type="PROSITE" id="PS00798">
    <property type="entry name" value="ALDOKETO_REDUCTASE_1"/>
    <property type="match status" value="1"/>
</dbReference>
<dbReference type="FunFam" id="3.20.20.100:FF:000015">
    <property type="entry name" value="Oxidoreductase, aldo/keto reductase family"/>
    <property type="match status" value="1"/>
</dbReference>
<name>A0A0R1WJR0_9LACO</name>
<keyword evidence="2" id="KW-0521">NADP</keyword>
<dbReference type="AlphaFoldDB" id="A0A0R1WJR0"/>
<dbReference type="STRING" id="1423774.FD31_GL002412"/>
<evidence type="ECO:0000256" key="1">
    <source>
        <dbReference type="ARBA" id="ARBA00007905"/>
    </source>
</evidence>
<comment type="similarity">
    <text evidence="1">Belongs to the aldo/keto reductase family.</text>
</comment>
<feature type="domain" description="NADP-dependent oxidoreductase" evidence="7">
    <location>
        <begin position="28"/>
        <end position="271"/>
    </location>
</feature>
<dbReference type="PROSITE" id="PS00062">
    <property type="entry name" value="ALDOKETO_REDUCTASE_2"/>
    <property type="match status" value="1"/>
</dbReference>
<evidence type="ECO:0000256" key="2">
    <source>
        <dbReference type="ARBA" id="ARBA00022857"/>
    </source>
</evidence>
<evidence type="ECO:0000313" key="9">
    <source>
        <dbReference type="Proteomes" id="UP000051302"/>
    </source>
</evidence>
<dbReference type="EMBL" id="AZFV01000007">
    <property type="protein sequence ID" value="KRM17653.1"/>
    <property type="molecule type" value="Genomic_DNA"/>
</dbReference>
<dbReference type="Pfam" id="PF00248">
    <property type="entry name" value="Aldo_ket_red"/>
    <property type="match status" value="1"/>
</dbReference>
<dbReference type="GO" id="GO:0016616">
    <property type="term" value="F:oxidoreductase activity, acting on the CH-OH group of donors, NAD or NADP as acceptor"/>
    <property type="evidence" value="ECO:0007669"/>
    <property type="project" value="UniProtKB-ARBA"/>
</dbReference>
<organism evidence="8 9">
    <name type="scientific">Companilactobacillus nantensis DSM 16982</name>
    <dbReference type="NCBI Taxonomy" id="1423774"/>
    <lineage>
        <taxon>Bacteria</taxon>
        <taxon>Bacillati</taxon>
        <taxon>Bacillota</taxon>
        <taxon>Bacilli</taxon>
        <taxon>Lactobacillales</taxon>
        <taxon>Lactobacillaceae</taxon>
        <taxon>Companilactobacillus</taxon>
    </lineage>
</organism>
<dbReference type="CDD" id="cd19071">
    <property type="entry name" value="AKR_AKR1-5-like"/>
    <property type="match status" value="1"/>
</dbReference>
<evidence type="ECO:0000256" key="4">
    <source>
        <dbReference type="PIRSR" id="PIRSR000097-1"/>
    </source>
</evidence>
<dbReference type="Gene3D" id="3.20.20.100">
    <property type="entry name" value="NADP-dependent oxidoreductase domain"/>
    <property type="match status" value="1"/>
</dbReference>
<gene>
    <name evidence="8" type="ORF">FD31_GL002412</name>
</gene>
<dbReference type="SUPFAM" id="SSF51430">
    <property type="entry name" value="NAD(P)-linked oxidoreductase"/>
    <property type="match status" value="1"/>
</dbReference>
<dbReference type="Proteomes" id="UP000051302">
    <property type="component" value="Unassembled WGS sequence"/>
</dbReference>
<feature type="site" description="Lowers pKa of active site Tyr" evidence="6">
    <location>
        <position position="80"/>
    </location>
</feature>
<dbReference type="PANTHER" id="PTHR43827">
    <property type="entry name" value="2,5-DIKETO-D-GLUCONIC ACID REDUCTASE"/>
    <property type="match status" value="1"/>
</dbReference>
<proteinExistence type="inferred from homology"/>
<dbReference type="InterPro" id="IPR023210">
    <property type="entry name" value="NADP_OxRdtase_dom"/>
</dbReference>
<protein>
    <submittedName>
        <fullName evidence="8">2,5-didehydrogluconate reductase</fullName>
    </submittedName>
</protein>
<dbReference type="InterPro" id="IPR018170">
    <property type="entry name" value="Aldo/ket_reductase_CS"/>
</dbReference>
<keyword evidence="9" id="KW-1185">Reference proteome</keyword>
<evidence type="ECO:0000256" key="3">
    <source>
        <dbReference type="ARBA" id="ARBA00023002"/>
    </source>
</evidence>
<dbReference type="PANTHER" id="PTHR43827:SF3">
    <property type="entry name" value="NADP-DEPENDENT OXIDOREDUCTASE DOMAIN-CONTAINING PROTEIN"/>
    <property type="match status" value="1"/>
</dbReference>
<dbReference type="PATRIC" id="fig|1423774.3.peg.2505"/>
<dbReference type="PIRSF" id="PIRSF000097">
    <property type="entry name" value="AKR"/>
    <property type="match status" value="1"/>
</dbReference>
<dbReference type="PRINTS" id="PR00069">
    <property type="entry name" value="ALDKETRDTASE"/>
</dbReference>
<dbReference type="RefSeq" id="WP_057891504.1">
    <property type="nucleotide sequence ID" value="NZ_AZFV01000007.1"/>
</dbReference>
<comment type="caution">
    <text evidence="8">The sequence shown here is derived from an EMBL/GenBank/DDBJ whole genome shotgun (WGS) entry which is preliminary data.</text>
</comment>
<evidence type="ECO:0000259" key="7">
    <source>
        <dbReference type="Pfam" id="PF00248"/>
    </source>
</evidence>
<feature type="binding site" evidence="5">
    <location>
        <position position="113"/>
    </location>
    <ligand>
        <name>substrate</name>
    </ligand>
</feature>
<keyword evidence="3" id="KW-0560">Oxidoreductase</keyword>
<sequence>MDKTSTYTLNNGYNVPVVGFGTIIPDGEQTVSAVKDAIKSGYRLIDTAEIYGNEVSVGQGIREAMVENNLKREDILVSTKAWHSHRGYEKTTVAFNESLQKLGLDYVDIYLIHWPANAKWHDDWRELNADTWRALEDLYKVGKIKAIGVSNFLAHHLKALIEDSEIKPMINQIEYHPGFAQTEAAEYAQSQNIQVEAWSPFGGPGSNVLKDATVNEIAKKYGKQPSQVILHWLIQKNIIPLTKSTSINHMRDNLDDFDFELTGSEMNAIDKSPYSGGFQFDPDTAKS</sequence>
<reference evidence="8 9" key="1">
    <citation type="journal article" date="2015" name="Genome Announc.">
        <title>Expanding the biotechnology potential of lactobacilli through comparative genomics of 213 strains and associated genera.</title>
        <authorList>
            <person name="Sun Z."/>
            <person name="Harris H.M."/>
            <person name="McCann A."/>
            <person name="Guo C."/>
            <person name="Argimon S."/>
            <person name="Zhang W."/>
            <person name="Yang X."/>
            <person name="Jeffery I.B."/>
            <person name="Cooney J.C."/>
            <person name="Kagawa T.F."/>
            <person name="Liu W."/>
            <person name="Song Y."/>
            <person name="Salvetti E."/>
            <person name="Wrobel A."/>
            <person name="Rasinkangas P."/>
            <person name="Parkhill J."/>
            <person name="Rea M.C."/>
            <person name="O'Sullivan O."/>
            <person name="Ritari J."/>
            <person name="Douillard F.P."/>
            <person name="Paul Ross R."/>
            <person name="Yang R."/>
            <person name="Briner A.E."/>
            <person name="Felis G.E."/>
            <person name="de Vos W.M."/>
            <person name="Barrangou R."/>
            <person name="Klaenhammer T.R."/>
            <person name="Caufield P.W."/>
            <person name="Cui Y."/>
            <person name="Zhang H."/>
            <person name="O'Toole P.W."/>
        </authorList>
    </citation>
    <scope>NUCLEOTIDE SEQUENCE [LARGE SCALE GENOMIC DNA]</scope>
    <source>
        <strain evidence="8 9">DSM 16982</strain>
    </source>
</reference>
<accession>A0A0R1WJR0</accession>
<evidence type="ECO:0000256" key="5">
    <source>
        <dbReference type="PIRSR" id="PIRSR000097-2"/>
    </source>
</evidence>